<reference evidence="2" key="1">
    <citation type="submission" date="2021-09" db="EMBL/GenBank/DDBJ databases">
        <authorList>
            <consortium name="AG Swart"/>
            <person name="Singh M."/>
            <person name="Singh A."/>
            <person name="Seah K."/>
            <person name="Emmerich C."/>
        </authorList>
    </citation>
    <scope>NUCLEOTIDE SEQUENCE</scope>
    <source>
        <strain evidence="2">ATCC30299</strain>
    </source>
</reference>
<organism evidence="2 3">
    <name type="scientific">Blepharisma stoltei</name>
    <dbReference type="NCBI Taxonomy" id="1481888"/>
    <lineage>
        <taxon>Eukaryota</taxon>
        <taxon>Sar</taxon>
        <taxon>Alveolata</taxon>
        <taxon>Ciliophora</taxon>
        <taxon>Postciliodesmatophora</taxon>
        <taxon>Heterotrichea</taxon>
        <taxon>Heterotrichida</taxon>
        <taxon>Blepharismidae</taxon>
        <taxon>Blepharisma</taxon>
    </lineage>
</organism>
<dbReference type="PROSITE" id="PS50076">
    <property type="entry name" value="DNAJ_2"/>
    <property type="match status" value="1"/>
</dbReference>
<comment type="caution">
    <text evidence="2">The sequence shown here is derived from an EMBL/GenBank/DDBJ whole genome shotgun (WGS) entry which is preliminary data.</text>
</comment>
<accession>A0AAU9JF76</accession>
<dbReference type="AlphaFoldDB" id="A0AAU9JF76"/>
<name>A0AAU9JF76_9CILI</name>
<dbReference type="EMBL" id="CAJZBQ010000035">
    <property type="protein sequence ID" value="CAG9323717.1"/>
    <property type="molecule type" value="Genomic_DNA"/>
</dbReference>
<dbReference type="SUPFAM" id="SSF46565">
    <property type="entry name" value="Chaperone J-domain"/>
    <property type="match status" value="1"/>
</dbReference>
<dbReference type="CDD" id="cd06257">
    <property type="entry name" value="DnaJ"/>
    <property type="match status" value="1"/>
</dbReference>
<gene>
    <name evidence="2" type="ORF">BSTOLATCC_MIC34757</name>
</gene>
<dbReference type="Proteomes" id="UP001162131">
    <property type="component" value="Unassembled WGS sequence"/>
</dbReference>
<protein>
    <recommendedName>
        <fullName evidence="1">J domain-containing protein</fullName>
    </recommendedName>
</protein>
<dbReference type="Gene3D" id="1.10.287.110">
    <property type="entry name" value="DnaJ domain"/>
    <property type="match status" value="1"/>
</dbReference>
<dbReference type="Pfam" id="PF00226">
    <property type="entry name" value="DnaJ"/>
    <property type="match status" value="1"/>
</dbReference>
<keyword evidence="3" id="KW-1185">Reference proteome</keyword>
<dbReference type="InterPro" id="IPR036869">
    <property type="entry name" value="J_dom_sf"/>
</dbReference>
<sequence length="173" mass="20284">MSEEPQGASSPNQFIPYSINCKSKEFSLLIRRTKKKIILEEQRRVEQEQTKLQEELFNEARQKLKIWDDENKASVLSKENYINKSARNMAIMYMKSEKYNGECTYDQIFSVYKILNASEEFIKVKYLSEEKKEQLASTFRQLARVLHPDKNKHPLAREAFLKVSNTYAAVTSS</sequence>
<evidence type="ECO:0000313" key="2">
    <source>
        <dbReference type="EMBL" id="CAG9323717.1"/>
    </source>
</evidence>
<feature type="domain" description="J" evidence="1">
    <location>
        <begin position="110"/>
        <end position="173"/>
    </location>
</feature>
<proteinExistence type="predicted"/>
<evidence type="ECO:0000313" key="3">
    <source>
        <dbReference type="Proteomes" id="UP001162131"/>
    </source>
</evidence>
<evidence type="ECO:0000259" key="1">
    <source>
        <dbReference type="PROSITE" id="PS50076"/>
    </source>
</evidence>
<dbReference type="InterPro" id="IPR001623">
    <property type="entry name" value="DnaJ_domain"/>
</dbReference>